<evidence type="ECO:0000313" key="2">
    <source>
        <dbReference type="EMBL" id="ODV78178.1"/>
    </source>
</evidence>
<keyword evidence="3" id="KW-1185">Reference proteome</keyword>
<dbReference type="OrthoDB" id="4089008at2759"/>
<dbReference type="AlphaFoldDB" id="A0A1E4SFA5"/>
<dbReference type="Pfam" id="PF04001">
    <property type="entry name" value="Vhr1"/>
    <property type="match status" value="1"/>
</dbReference>
<feature type="non-terminal residue" evidence="2">
    <location>
        <position position="554"/>
    </location>
</feature>
<dbReference type="STRING" id="984487.A0A1E4SFA5"/>
<organism evidence="2 3">
    <name type="scientific">Suhomyces tanzawaensis NRRL Y-17324</name>
    <dbReference type="NCBI Taxonomy" id="984487"/>
    <lineage>
        <taxon>Eukaryota</taxon>
        <taxon>Fungi</taxon>
        <taxon>Dikarya</taxon>
        <taxon>Ascomycota</taxon>
        <taxon>Saccharomycotina</taxon>
        <taxon>Pichiomycetes</taxon>
        <taxon>Debaryomycetaceae</taxon>
        <taxon>Suhomyces</taxon>
    </lineage>
</organism>
<evidence type="ECO:0000313" key="3">
    <source>
        <dbReference type="Proteomes" id="UP000094285"/>
    </source>
</evidence>
<protein>
    <submittedName>
        <fullName evidence="2">Vhr1-domain-containing protein</fullName>
    </submittedName>
</protein>
<dbReference type="GeneID" id="30982409"/>
<name>A0A1E4SFA5_9ASCO</name>
<sequence>LKESKRMGVTNAIRNKLNFLDERLWKRFSARRLELIDTLDLSSRKASEQDADIKMVAEALRVEFGYNEDFELDFDKLVRAAVQSVRRNRKRSSKTKHEDEEPPKRHKPGPEQLPEPKGSPKTVVDATKGGDTTTHRNFLAEISKIDSDGNDEIYDLNYSRTKHFSTEDRAKAAIDSMIRPRLQAPPQLPPLQLLATASEIPDATGAKTTLINHIERSKSCLESVSKKSENIQALGRSIMSSSIAYVFEKSFENVNEVSIEYLRNKLNHEVFLARFFRELDPEATTQVSDEIAVISLYTLLGGCVKDFGFEVVMFPLCELLYVLVLRDYPLIAKNSTAFRSADYLRPHGESVYGGNNSLSSLAAVATDIQMREQRPGGAKMTSAMKQVLLKFLSSVLEFSYGTNNLAPPRLMELLENARSAFKLTSANDSILGVRNIKDGLIVRTDLDLERIFKHQEKIELEIFSQRSKAIPIYEITSTVIPNYNERSPAGDGPKIVLPPPLQRVALAHPRLDGGDKSGLPFLSNNDEAAMVAVVPSTPPVPPPPPLLPRFQPLL</sequence>
<evidence type="ECO:0000256" key="1">
    <source>
        <dbReference type="SAM" id="MobiDB-lite"/>
    </source>
</evidence>
<proteinExistence type="predicted"/>
<dbReference type="InterPro" id="IPR007147">
    <property type="entry name" value="TF_Vhr"/>
</dbReference>
<dbReference type="EMBL" id="KV453914">
    <property type="protein sequence ID" value="ODV78178.1"/>
    <property type="molecule type" value="Genomic_DNA"/>
</dbReference>
<gene>
    <name evidence="2" type="ORF">CANTADRAFT_29121</name>
</gene>
<dbReference type="RefSeq" id="XP_020063300.1">
    <property type="nucleotide sequence ID" value="XM_020208272.2"/>
</dbReference>
<dbReference type="Proteomes" id="UP000094285">
    <property type="component" value="Unassembled WGS sequence"/>
</dbReference>
<reference evidence="3" key="1">
    <citation type="submission" date="2016-05" db="EMBL/GenBank/DDBJ databases">
        <title>Comparative genomics of biotechnologically important yeasts.</title>
        <authorList>
            <consortium name="DOE Joint Genome Institute"/>
            <person name="Riley R."/>
            <person name="Haridas S."/>
            <person name="Wolfe K.H."/>
            <person name="Lopes M.R."/>
            <person name="Hittinger C.T."/>
            <person name="Goker M."/>
            <person name="Salamov A."/>
            <person name="Wisecaver J."/>
            <person name="Long T.M."/>
            <person name="Aerts A.L."/>
            <person name="Barry K."/>
            <person name="Choi C."/>
            <person name="Clum A."/>
            <person name="Coughlan A.Y."/>
            <person name="Deshpande S."/>
            <person name="Douglass A.P."/>
            <person name="Hanson S.J."/>
            <person name="Klenk H.-P."/>
            <person name="Labutti K."/>
            <person name="Lapidus A."/>
            <person name="Lindquist E."/>
            <person name="Lipzen A."/>
            <person name="Meier-Kolthoff J.P."/>
            <person name="Ohm R.A."/>
            <person name="Otillar R.P."/>
            <person name="Pangilinan J."/>
            <person name="Peng Y."/>
            <person name="Rokas A."/>
            <person name="Rosa C.A."/>
            <person name="Scheuner C."/>
            <person name="Sibirny A.A."/>
            <person name="Slot J.C."/>
            <person name="Stielow J.B."/>
            <person name="Sun H."/>
            <person name="Kurtzman C.P."/>
            <person name="Blackwell M."/>
            <person name="Grigoriev I.V."/>
            <person name="Jeffries T.W."/>
        </authorList>
    </citation>
    <scope>NUCLEOTIDE SEQUENCE [LARGE SCALE GENOMIC DNA]</scope>
    <source>
        <strain evidence="3">NRRL Y-17324</strain>
    </source>
</reference>
<feature type="region of interest" description="Disordered" evidence="1">
    <location>
        <begin position="85"/>
        <end position="132"/>
    </location>
</feature>
<accession>A0A1E4SFA5</accession>
<feature type="non-terminal residue" evidence="2">
    <location>
        <position position="1"/>
    </location>
</feature>